<keyword evidence="7" id="KW-1185">Reference proteome</keyword>
<keyword evidence="5" id="KW-0067">ATP-binding</keyword>
<evidence type="ECO:0000256" key="2">
    <source>
        <dbReference type="ARBA" id="ARBA00022679"/>
    </source>
</evidence>
<keyword evidence="2" id="KW-0808">Transferase</keyword>
<dbReference type="Proteomes" id="UP000030689">
    <property type="component" value="Unassembled WGS sequence"/>
</dbReference>
<dbReference type="Gramene" id="ESQ33369">
    <property type="protein sequence ID" value="ESQ33369"/>
    <property type="gene ID" value="EUTSA_v10009729mg"/>
</dbReference>
<dbReference type="EMBL" id="KI517683">
    <property type="protein sequence ID" value="ESQ33369.1"/>
    <property type="molecule type" value="Genomic_DNA"/>
</dbReference>
<evidence type="ECO:0000256" key="1">
    <source>
        <dbReference type="ARBA" id="ARBA00022527"/>
    </source>
</evidence>
<dbReference type="KEGG" id="eus:EUTSA_v10009729mg"/>
<sequence>MTPKILDFRMAMIFARDETEANTSKLAGTLFYLILLSKLMEQVLRCIQVGFVCVQEYALDRPTMSLVMMMLEDETVAIHQPKKPGFYVTRSRCRRPNLESELVNQVQPIQ</sequence>
<dbReference type="PANTHER" id="PTHR27002">
    <property type="entry name" value="RECEPTOR-LIKE SERINE/THREONINE-PROTEIN KINASE SD1-8"/>
    <property type="match status" value="1"/>
</dbReference>
<accession>V4KPX5</accession>
<evidence type="ECO:0000313" key="6">
    <source>
        <dbReference type="EMBL" id="ESQ33369.1"/>
    </source>
</evidence>
<dbReference type="GO" id="GO:0004674">
    <property type="term" value="F:protein serine/threonine kinase activity"/>
    <property type="evidence" value="ECO:0007669"/>
    <property type="project" value="UniProtKB-KW"/>
</dbReference>
<gene>
    <name evidence="6" type="ORF">EUTSA_v10009729mg</name>
</gene>
<evidence type="ECO:0000256" key="4">
    <source>
        <dbReference type="ARBA" id="ARBA00022777"/>
    </source>
</evidence>
<dbReference type="GO" id="GO:0005886">
    <property type="term" value="C:plasma membrane"/>
    <property type="evidence" value="ECO:0007669"/>
    <property type="project" value="TreeGrafter"/>
</dbReference>
<proteinExistence type="predicted"/>
<keyword evidence="3" id="KW-0547">Nucleotide-binding</keyword>
<dbReference type="STRING" id="72664.V4KPX5"/>
<evidence type="ECO:0008006" key="8">
    <source>
        <dbReference type="Google" id="ProtNLM"/>
    </source>
</evidence>
<organism evidence="6 7">
    <name type="scientific">Eutrema salsugineum</name>
    <name type="common">Saltwater cress</name>
    <name type="synonym">Sisymbrium salsugineum</name>
    <dbReference type="NCBI Taxonomy" id="72664"/>
    <lineage>
        <taxon>Eukaryota</taxon>
        <taxon>Viridiplantae</taxon>
        <taxon>Streptophyta</taxon>
        <taxon>Embryophyta</taxon>
        <taxon>Tracheophyta</taxon>
        <taxon>Spermatophyta</taxon>
        <taxon>Magnoliopsida</taxon>
        <taxon>eudicotyledons</taxon>
        <taxon>Gunneridae</taxon>
        <taxon>Pentapetalae</taxon>
        <taxon>rosids</taxon>
        <taxon>malvids</taxon>
        <taxon>Brassicales</taxon>
        <taxon>Brassicaceae</taxon>
        <taxon>Eutremeae</taxon>
        <taxon>Eutrema</taxon>
    </lineage>
</organism>
<evidence type="ECO:0000313" key="7">
    <source>
        <dbReference type="Proteomes" id="UP000030689"/>
    </source>
</evidence>
<dbReference type="PANTHER" id="PTHR27002:SF181">
    <property type="entry name" value="RECEPTOR-LIKE SERINE_THREONINE-PROTEIN KINASE"/>
    <property type="match status" value="1"/>
</dbReference>
<evidence type="ECO:0000256" key="5">
    <source>
        <dbReference type="ARBA" id="ARBA00022840"/>
    </source>
</evidence>
<protein>
    <recommendedName>
        <fullName evidence="8">S-locus receptor kinase C-terminal domain-containing protein</fullName>
    </recommendedName>
</protein>
<keyword evidence="4" id="KW-0418">Kinase</keyword>
<reference evidence="6 7" key="1">
    <citation type="journal article" date="2013" name="Front. Plant Sci.">
        <title>The Reference Genome of the Halophytic Plant Eutrema salsugineum.</title>
        <authorList>
            <person name="Yang R."/>
            <person name="Jarvis D.E."/>
            <person name="Chen H."/>
            <person name="Beilstein M.A."/>
            <person name="Grimwood J."/>
            <person name="Jenkins J."/>
            <person name="Shu S."/>
            <person name="Prochnik S."/>
            <person name="Xin M."/>
            <person name="Ma C."/>
            <person name="Schmutz J."/>
            <person name="Wing R.A."/>
            <person name="Mitchell-Olds T."/>
            <person name="Schumaker K.S."/>
            <person name="Wang X."/>
        </authorList>
    </citation>
    <scope>NUCLEOTIDE SEQUENCE [LARGE SCALE GENOMIC DNA]</scope>
</reference>
<dbReference type="AlphaFoldDB" id="V4KPX5"/>
<keyword evidence="1" id="KW-0723">Serine/threonine-protein kinase</keyword>
<name>V4KPX5_EUTSA</name>
<evidence type="ECO:0000256" key="3">
    <source>
        <dbReference type="ARBA" id="ARBA00022741"/>
    </source>
</evidence>
<dbReference type="GO" id="GO:0005524">
    <property type="term" value="F:ATP binding"/>
    <property type="evidence" value="ECO:0007669"/>
    <property type="project" value="UniProtKB-KW"/>
</dbReference>